<feature type="compositionally biased region" description="Polar residues" evidence="2">
    <location>
        <begin position="1172"/>
        <end position="1184"/>
    </location>
</feature>
<dbReference type="InterPro" id="IPR001623">
    <property type="entry name" value="DnaJ_domain"/>
</dbReference>
<feature type="compositionally biased region" description="Polar residues" evidence="2">
    <location>
        <begin position="1203"/>
        <end position="1220"/>
    </location>
</feature>
<protein>
    <recommendedName>
        <fullName evidence="3">SbsA Ig-like domain-containing protein</fullName>
    </recommendedName>
</protein>
<dbReference type="InterPro" id="IPR032812">
    <property type="entry name" value="SbsA_Ig"/>
</dbReference>
<dbReference type="CDD" id="cd06257">
    <property type="entry name" value="DnaJ"/>
    <property type="match status" value="1"/>
</dbReference>
<sequence>VAADAALQIGMGAAKGQQISVLKVQMAVDLARDASACCRELPEVLEPPRWWKNTDDWPPHVVDLLTSFTAIAKQTMSLCKMGAEAVVTWAEVASESCLGGQKRRLATIAFALDNVSRAVSSAAFLASERLKLIQLVLDALQDRVERHLSGFKLLQAVSSGISLSKYIGAEDRIQESEPALLVRFFCAASATALLELRALVLATHTSWFENALSTLDDGKLILEKTASDELHIRHLQVSADFLQPRVLENEGVLKRLKKERPSGSLILQALAEVVNQSLGAQALPDLVILDLSAETSYSQAMYFAEEVEQHLPAGVKVLWLEEYFIKNGPQLTTLFNTVAEQRDEDLRTKVVFRPAFGLHTRDSPLWDKAPSLAKQHCASAKRCWRMKPCERATAAPPERRTQRICGSPLTDRIFQTLRPRPLEGDRLPLDVGSSVELCSGRDKWGEEAFDARMKIADALEPQPQCGRRAQGPALTRCHEMSRDVEVPSSGPRERVARIVALQRAGSLFWPSLINGTSLGAHKEMSLRFLRQLSVLEFVEPEQEWEESEEEVVRCEISLIADFPMSLIGEAALLLQRSIWSVLRIREYSVVLLPGYYSSPVVDEDIPNPAELSLQTFKFGFAVLPPKGGTQDVSFMLRKASESAILTRFKELVLSSQAMEQVQVNPYWLLIMPLPTVSVETVRRPILFETWTSTPEPLPYIPRITTTENNGNPRECITITAPCTCAGLPECEWVKVNDVAQCQRGDGGVPCSACDAQQVCQALTCGGLRSACLCARSHLQCHWESQLGTCLEGAGTTKCSACATQSHCQPPEIVSFVPASGVQLTMPDHQQLQLDFDRTVTIRQTGSVSFTCTGQPLPFYVPWEHIEPSPSRTGIRISIAKLLEAQFKTTRQCTLQIGYGVVVDNADVPFIGLEKDLYSFKLGDTLQPNVIYFSPANGQSDVEEGGMVTFTFDEDVVLLSGSQVIILYEGSGQGDSTGNAGAAIAEFKMSSPNVAISGRDVSVDLSQFTKGNEQYSVDLPNRALSDEAGNVFPGIPAGFYTFRTRHTELLENGTVQSFEEYMPLMMAGGAAFVVCLGGLIIWRFCKLKTMKKSSVRPTMAPGFAFEKDDLELDGSGTFASTWSFGNQLDADNSNDASGRNWAHKVRSQQSPQAQWQGAFVKSSVARKGLSGAGSASATLDRSSSHGPAINKPATPSGPRPTLGEFQSKSFSKRSYSTYSNLGSGGKENPRDSTNSTSQSQSSQSKPGSKPQTPTAKAPSAADFSGDAAEVKAKKLAVERKLRDLMDKPMAERKKALREMMLEYHPDKSSDEHAKEVFQFINASRSWFLAVWACQPSFPCGGHGDRLKGIVAAFILAVLTGRLFFLDAPDPWDLKVFLEPNLLDWRLAGLAGTAGGRHVLWDHDHFEDTYLNQLLSEEEPVWVIYTNKKSLLGPILRHPVLSERAEIMQLLNMPYLTKQVWSILFRPTDALERHWGKLRLRLGEGFIALHHRSGDIPAGFGMVNGEADVRSNDKTELLRVLTCAHAVERSLKLPPATRWYLASDNAAVERLPQVQNWYKAGKLVLPDQQRRAHLAAESLVPPCGSSQVHVNQSPLQVLPAAASLSRVADAWVDFLAISRATAAVVSSSAFSIMAAEAGGLHHTYSSHGCVHVDLLI</sequence>
<evidence type="ECO:0000256" key="1">
    <source>
        <dbReference type="ARBA" id="ARBA00022729"/>
    </source>
</evidence>
<evidence type="ECO:0000256" key="2">
    <source>
        <dbReference type="SAM" id="MobiDB-lite"/>
    </source>
</evidence>
<evidence type="ECO:0000259" key="3">
    <source>
        <dbReference type="Pfam" id="PF13205"/>
    </source>
</evidence>
<accession>A0A9P1GBS4</accession>
<keyword evidence="1" id="KW-0732">Signal</keyword>
<dbReference type="EMBL" id="CAMXCT010004069">
    <property type="protein sequence ID" value="CAI4007525.1"/>
    <property type="molecule type" value="Genomic_DNA"/>
</dbReference>
<comment type="caution">
    <text evidence="4">The sequence shown here is derived from an EMBL/GenBank/DDBJ whole genome shotgun (WGS) entry which is preliminary data.</text>
</comment>
<evidence type="ECO:0000313" key="4">
    <source>
        <dbReference type="EMBL" id="CAI4007525.1"/>
    </source>
</evidence>
<name>A0A9P1GBS4_9DINO</name>
<dbReference type="OrthoDB" id="426803at2759"/>
<reference evidence="4" key="1">
    <citation type="submission" date="2022-10" db="EMBL/GenBank/DDBJ databases">
        <authorList>
            <person name="Chen Y."/>
            <person name="Dougan E. K."/>
            <person name="Chan C."/>
            <person name="Rhodes N."/>
            <person name="Thang M."/>
        </authorList>
    </citation>
    <scope>NUCLEOTIDE SEQUENCE</scope>
</reference>
<dbReference type="Pfam" id="PF13205">
    <property type="entry name" value="Big_5"/>
    <property type="match status" value="1"/>
</dbReference>
<evidence type="ECO:0000313" key="5">
    <source>
        <dbReference type="EMBL" id="CAL1160900.1"/>
    </source>
</evidence>
<dbReference type="EMBL" id="CAMXCT030004069">
    <property type="protein sequence ID" value="CAL4794837.1"/>
    <property type="molecule type" value="Genomic_DNA"/>
</dbReference>
<evidence type="ECO:0000313" key="6">
    <source>
        <dbReference type="Proteomes" id="UP001152797"/>
    </source>
</evidence>
<dbReference type="Proteomes" id="UP001152797">
    <property type="component" value="Unassembled WGS sequence"/>
</dbReference>
<keyword evidence="6" id="KW-1185">Reference proteome</keyword>
<proteinExistence type="predicted"/>
<gene>
    <name evidence="4" type="ORF">C1SCF055_LOCUS33075</name>
</gene>
<reference evidence="5" key="2">
    <citation type="submission" date="2024-04" db="EMBL/GenBank/DDBJ databases">
        <authorList>
            <person name="Chen Y."/>
            <person name="Shah S."/>
            <person name="Dougan E. K."/>
            <person name="Thang M."/>
            <person name="Chan C."/>
        </authorList>
    </citation>
    <scope>NUCLEOTIDE SEQUENCE [LARGE SCALE GENOMIC DNA]</scope>
</reference>
<organism evidence="4">
    <name type="scientific">Cladocopium goreaui</name>
    <dbReference type="NCBI Taxonomy" id="2562237"/>
    <lineage>
        <taxon>Eukaryota</taxon>
        <taxon>Sar</taxon>
        <taxon>Alveolata</taxon>
        <taxon>Dinophyceae</taxon>
        <taxon>Suessiales</taxon>
        <taxon>Symbiodiniaceae</taxon>
        <taxon>Cladocopium</taxon>
    </lineage>
</organism>
<dbReference type="InterPro" id="IPR036869">
    <property type="entry name" value="J_dom_sf"/>
</dbReference>
<dbReference type="Gene3D" id="1.10.287.110">
    <property type="entry name" value="DnaJ domain"/>
    <property type="match status" value="1"/>
</dbReference>
<feature type="region of interest" description="Disordered" evidence="2">
    <location>
        <begin position="1132"/>
        <end position="1264"/>
    </location>
</feature>
<feature type="non-terminal residue" evidence="4">
    <location>
        <position position="1"/>
    </location>
</feature>
<feature type="domain" description="SbsA Ig-like" evidence="3">
    <location>
        <begin position="923"/>
        <end position="1043"/>
    </location>
</feature>
<dbReference type="SUPFAM" id="SSF46565">
    <property type="entry name" value="Chaperone J-domain"/>
    <property type="match status" value="1"/>
</dbReference>
<feature type="compositionally biased region" description="Low complexity" evidence="2">
    <location>
        <begin position="1231"/>
        <end position="1252"/>
    </location>
</feature>
<dbReference type="EMBL" id="CAMXCT020004069">
    <property type="protein sequence ID" value="CAL1160900.1"/>
    <property type="molecule type" value="Genomic_DNA"/>
</dbReference>